<feature type="non-terminal residue" evidence="2">
    <location>
        <position position="56"/>
    </location>
</feature>
<evidence type="ECO:0000313" key="2">
    <source>
        <dbReference type="EMBL" id="KAJ9589334.1"/>
    </source>
</evidence>
<evidence type="ECO:0000313" key="3">
    <source>
        <dbReference type="Proteomes" id="UP001233999"/>
    </source>
</evidence>
<comment type="caution">
    <text evidence="2">The sequence shown here is derived from an EMBL/GenBank/DDBJ whole genome shotgun (WGS) entry which is preliminary data.</text>
</comment>
<reference evidence="2" key="1">
    <citation type="journal article" date="2023" name="IScience">
        <title>Live-bearing cockroach genome reveals convergent evolutionary mechanisms linked to viviparity in insects and beyond.</title>
        <authorList>
            <person name="Fouks B."/>
            <person name="Harrison M.C."/>
            <person name="Mikhailova A.A."/>
            <person name="Marchal E."/>
            <person name="English S."/>
            <person name="Carruthers M."/>
            <person name="Jennings E.C."/>
            <person name="Chiamaka E.L."/>
            <person name="Frigard R.A."/>
            <person name="Pippel M."/>
            <person name="Attardo G.M."/>
            <person name="Benoit J.B."/>
            <person name="Bornberg-Bauer E."/>
            <person name="Tobe S.S."/>
        </authorList>
    </citation>
    <scope>NUCLEOTIDE SEQUENCE</scope>
    <source>
        <strain evidence="2">Stay&amp;Tobe</strain>
    </source>
</reference>
<keyword evidence="3" id="KW-1185">Reference proteome</keyword>
<feature type="non-terminal residue" evidence="2">
    <location>
        <position position="1"/>
    </location>
</feature>
<sequence>HPRMNKIIICLKLPFSHLHRIDRQSWRRLWIKIPLNLLIFASPYLYNTNNTIQGVT</sequence>
<keyword evidence="1" id="KW-1133">Transmembrane helix</keyword>
<protein>
    <submittedName>
        <fullName evidence="2">Uncharacterized protein</fullName>
    </submittedName>
</protein>
<keyword evidence="1" id="KW-0472">Membrane</keyword>
<dbReference type="AlphaFoldDB" id="A0AAD8EGR9"/>
<proteinExistence type="predicted"/>
<gene>
    <name evidence="2" type="ORF">L9F63_017463</name>
</gene>
<reference evidence="2" key="2">
    <citation type="submission" date="2023-05" db="EMBL/GenBank/DDBJ databases">
        <authorList>
            <person name="Fouks B."/>
        </authorList>
    </citation>
    <scope>NUCLEOTIDE SEQUENCE</scope>
    <source>
        <strain evidence="2">Stay&amp;Tobe</strain>
        <tissue evidence="2">Testes</tissue>
    </source>
</reference>
<evidence type="ECO:0000256" key="1">
    <source>
        <dbReference type="SAM" id="Phobius"/>
    </source>
</evidence>
<dbReference type="Proteomes" id="UP001233999">
    <property type="component" value="Unassembled WGS sequence"/>
</dbReference>
<accession>A0AAD8EGR9</accession>
<dbReference type="EMBL" id="JASPKZ010004950">
    <property type="protein sequence ID" value="KAJ9589334.1"/>
    <property type="molecule type" value="Genomic_DNA"/>
</dbReference>
<feature type="transmembrane region" description="Helical" evidence="1">
    <location>
        <begin position="29"/>
        <end position="46"/>
    </location>
</feature>
<organism evidence="2 3">
    <name type="scientific">Diploptera punctata</name>
    <name type="common">Pacific beetle cockroach</name>
    <dbReference type="NCBI Taxonomy" id="6984"/>
    <lineage>
        <taxon>Eukaryota</taxon>
        <taxon>Metazoa</taxon>
        <taxon>Ecdysozoa</taxon>
        <taxon>Arthropoda</taxon>
        <taxon>Hexapoda</taxon>
        <taxon>Insecta</taxon>
        <taxon>Pterygota</taxon>
        <taxon>Neoptera</taxon>
        <taxon>Polyneoptera</taxon>
        <taxon>Dictyoptera</taxon>
        <taxon>Blattodea</taxon>
        <taxon>Blaberoidea</taxon>
        <taxon>Blaberidae</taxon>
        <taxon>Diplopterinae</taxon>
        <taxon>Diploptera</taxon>
    </lineage>
</organism>
<keyword evidence="1" id="KW-0812">Transmembrane</keyword>
<name>A0AAD8EGR9_DIPPU</name>